<evidence type="ECO:0000313" key="3">
    <source>
        <dbReference type="Proteomes" id="UP000266301"/>
    </source>
</evidence>
<evidence type="ECO:0000256" key="1">
    <source>
        <dbReference type="ARBA" id="ARBA00008007"/>
    </source>
</evidence>
<dbReference type="RefSeq" id="WP_119969927.1">
    <property type="nucleotide sequence ID" value="NZ_CP032416.1"/>
</dbReference>
<accession>A0A386H0P8</accession>
<dbReference type="InterPro" id="IPR051910">
    <property type="entry name" value="ComF/GntX_DNA_util-trans"/>
</dbReference>
<dbReference type="KEGG" id="cfer:D4Z93_01040"/>
<proteinExistence type="inferred from homology"/>
<dbReference type="PANTHER" id="PTHR47505">
    <property type="entry name" value="DNA UTILIZATION PROTEIN YHGH"/>
    <property type="match status" value="1"/>
</dbReference>
<sequence>MGTGIIKNLKFLKECLLSVIYASEQKCIVCNKELYNDRFICSECREDIKLCKNAFCIKKDGMRYEVYSAAYYSKTVMELIISLKYKNNFDSGRLLASYMINIIKLNNIQFDYITYVPMTKASLKDRGYNQSKYISKIISDEIDIPVINCLKKIKSTKDQIGLGGVQRWANMKDSFKYIARYDIEGKNILVIDDVITTGATAYYCAEQLTINGARKVSILTAAKSRV</sequence>
<organism evidence="2 3">
    <name type="scientific">Clostridium fermenticellae</name>
    <dbReference type="NCBI Taxonomy" id="2068654"/>
    <lineage>
        <taxon>Bacteria</taxon>
        <taxon>Bacillati</taxon>
        <taxon>Bacillota</taxon>
        <taxon>Clostridia</taxon>
        <taxon>Eubacteriales</taxon>
        <taxon>Clostridiaceae</taxon>
        <taxon>Clostridium</taxon>
    </lineage>
</organism>
<protein>
    <submittedName>
        <fullName evidence="2">ComF family protein</fullName>
    </submittedName>
</protein>
<keyword evidence="3" id="KW-1185">Reference proteome</keyword>
<dbReference type="InterPro" id="IPR000836">
    <property type="entry name" value="PRTase_dom"/>
</dbReference>
<dbReference type="AlphaFoldDB" id="A0A386H0P8"/>
<comment type="similarity">
    <text evidence="1">Belongs to the ComF/GntX family.</text>
</comment>
<dbReference type="OrthoDB" id="9779910at2"/>
<dbReference type="SUPFAM" id="SSF53271">
    <property type="entry name" value="PRTase-like"/>
    <property type="match status" value="1"/>
</dbReference>
<reference evidence="2 3" key="1">
    <citation type="journal article" date="2019" name="Int. J. Syst. Evol. Microbiol.">
        <title>Clostridium fermenticellae sp. nov., isolated from the mud in a fermentation cellar for the production of the Chinese liquor, baijiu.</title>
        <authorList>
            <person name="Xu P.X."/>
            <person name="Chai L.J."/>
            <person name="Qiu T."/>
            <person name="Zhang X.J."/>
            <person name="Lu Z.M."/>
            <person name="Xiao C."/>
            <person name="Wang S.T."/>
            <person name="Shen C.H."/>
            <person name="Shi J.S."/>
            <person name="Xu Z.H."/>
        </authorList>
    </citation>
    <scope>NUCLEOTIDE SEQUENCE [LARGE SCALE GENOMIC DNA]</scope>
    <source>
        <strain evidence="2 3">JN500901</strain>
    </source>
</reference>
<dbReference type="CDD" id="cd06223">
    <property type="entry name" value="PRTases_typeI"/>
    <property type="match status" value="1"/>
</dbReference>
<dbReference type="PANTHER" id="PTHR47505:SF1">
    <property type="entry name" value="DNA UTILIZATION PROTEIN YHGH"/>
    <property type="match status" value="1"/>
</dbReference>
<name>A0A386H0P8_9CLOT</name>
<dbReference type="InterPro" id="IPR029057">
    <property type="entry name" value="PRTase-like"/>
</dbReference>
<dbReference type="Gene3D" id="3.40.50.2020">
    <property type="match status" value="1"/>
</dbReference>
<dbReference type="EMBL" id="CP032416">
    <property type="protein sequence ID" value="AYD39216.1"/>
    <property type="molecule type" value="Genomic_DNA"/>
</dbReference>
<evidence type="ECO:0000313" key="2">
    <source>
        <dbReference type="EMBL" id="AYD39216.1"/>
    </source>
</evidence>
<gene>
    <name evidence="2" type="ORF">D4Z93_01040</name>
</gene>
<dbReference type="Proteomes" id="UP000266301">
    <property type="component" value="Chromosome"/>
</dbReference>